<dbReference type="Gene3D" id="3.40.710.10">
    <property type="entry name" value="DD-peptidase/beta-lactamase superfamily"/>
    <property type="match status" value="1"/>
</dbReference>
<dbReference type="InterPro" id="IPR000871">
    <property type="entry name" value="Beta-lactam_class-A"/>
</dbReference>
<dbReference type="SUPFAM" id="SSF56601">
    <property type="entry name" value="beta-lactamase/transpeptidase-like"/>
    <property type="match status" value="1"/>
</dbReference>
<dbReference type="Proteomes" id="UP001596972">
    <property type="component" value="Unassembled WGS sequence"/>
</dbReference>
<name>A0ABW3ETE7_9ACTN</name>
<dbReference type="PANTHER" id="PTHR35333">
    <property type="entry name" value="BETA-LACTAMASE"/>
    <property type="match status" value="1"/>
</dbReference>
<dbReference type="RefSeq" id="WP_378301492.1">
    <property type="nucleotide sequence ID" value="NZ_JBHTJA010000047.1"/>
</dbReference>
<dbReference type="PANTHER" id="PTHR35333:SF3">
    <property type="entry name" value="BETA-LACTAMASE-TYPE TRANSPEPTIDASE FOLD CONTAINING PROTEIN"/>
    <property type="match status" value="1"/>
</dbReference>
<keyword evidence="1" id="KW-0732">Signal</keyword>
<sequence length="288" mass="29847">MIACTAVLAVLAAGAPLPPPAAVPAIAPRPSPAPRPAPAFTAAERAELTRDLDAYLRERPGSGSLAVRDVTTGISYTYGDELRTATASIVKVNIVMALLLRARRDGRPPTPAEKALAERAITVSDNDAATALWRAIGGAEGLAAANEEFGLRDTVPGQGGSWGSTTTSAADQVELLAALVSPDGPLSPRNRRHVRDLLAGVTPAQAWGVGAAGDMPALKNGWLPRDAHGGLWTINSIGIVRAAGRVLLIAVLSERRPDMRTGIETVEHIARTASTRLVQALANGRPAG</sequence>
<evidence type="ECO:0000313" key="3">
    <source>
        <dbReference type="EMBL" id="MFD0903066.1"/>
    </source>
</evidence>
<organism evidence="3 4">
    <name type="scientific">Actinomadura sediminis</name>
    <dbReference type="NCBI Taxonomy" id="1038904"/>
    <lineage>
        <taxon>Bacteria</taxon>
        <taxon>Bacillati</taxon>
        <taxon>Actinomycetota</taxon>
        <taxon>Actinomycetes</taxon>
        <taxon>Streptosporangiales</taxon>
        <taxon>Thermomonosporaceae</taxon>
        <taxon>Actinomadura</taxon>
    </lineage>
</organism>
<feature type="signal peptide" evidence="1">
    <location>
        <begin position="1"/>
        <end position="21"/>
    </location>
</feature>
<comment type="caution">
    <text evidence="3">The sequence shown here is derived from an EMBL/GenBank/DDBJ whole genome shotgun (WGS) entry which is preliminary data.</text>
</comment>
<evidence type="ECO:0000259" key="2">
    <source>
        <dbReference type="Pfam" id="PF13354"/>
    </source>
</evidence>
<protein>
    <submittedName>
        <fullName evidence="3">Serine hydrolase</fullName>
    </submittedName>
</protein>
<evidence type="ECO:0000256" key="1">
    <source>
        <dbReference type="SAM" id="SignalP"/>
    </source>
</evidence>
<gene>
    <name evidence="3" type="ORF">ACFQ11_21910</name>
</gene>
<dbReference type="GO" id="GO:0016787">
    <property type="term" value="F:hydrolase activity"/>
    <property type="evidence" value="ECO:0007669"/>
    <property type="project" value="UniProtKB-KW"/>
</dbReference>
<dbReference type="Pfam" id="PF13354">
    <property type="entry name" value="Beta-lactamase2"/>
    <property type="match status" value="1"/>
</dbReference>
<evidence type="ECO:0000313" key="4">
    <source>
        <dbReference type="Proteomes" id="UP001596972"/>
    </source>
</evidence>
<dbReference type="InterPro" id="IPR012338">
    <property type="entry name" value="Beta-lactam/transpept-like"/>
</dbReference>
<accession>A0ABW3ETE7</accession>
<feature type="domain" description="Beta-lactamase class A catalytic" evidence="2">
    <location>
        <begin position="115"/>
        <end position="252"/>
    </location>
</feature>
<keyword evidence="4" id="KW-1185">Reference proteome</keyword>
<feature type="chain" id="PRO_5046322141" evidence="1">
    <location>
        <begin position="22"/>
        <end position="288"/>
    </location>
</feature>
<keyword evidence="3" id="KW-0378">Hydrolase</keyword>
<dbReference type="InterPro" id="IPR045155">
    <property type="entry name" value="Beta-lactam_cat"/>
</dbReference>
<proteinExistence type="predicted"/>
<reference evidence="4" key="1">
    <citation type="journal article" date="2019" name="Int. J. Syst. Evol. Microbiol.">
        <title>The Global Catalogue of Microorganisms (GCM) 10K type strain sequencing project: providing services to taxonomists for standard genome sequencing and annotation.</title>
        <authorList>
            <consortium name="The Broad Institute Genomics Platform"/>
            <consortium name="The Broad Institute Genome Sequencing Center for Infectious Disease"/>
            <person name="Wu L."/>
            <person name="Ma J."/>
        </authorList>
    </citation>
    <scope>NUCLEOTIDE SEQUENCE [LARGE SCALE GENOMIC DNA]</scope>
    <source>
        <strain evidence="4">JCM 31202</strain>
    </source>
</reference>
<dbReference type="EMBL" id="JBHTJA010000047">
    <property type="protein sequence ID" value="MFD0903066.1"/>
    <property type="molecule type" value="Genomic_DNA"/>
</dbReference>